<reference evidence="1" key="1">
    <citation type="submission" date="2022-04" db="EMBL/GenBank/DDBJ databases">
        <title>Genome of the entomopathogenic fungus Entomophthora muscae.</title>
        <authorList>
            <person name="Elya C."/>
            <person name="Lovett B.R."/>
            <person name="Lee E."/>
            <person name="Macias A.M."/>
            <person name="Hajek A.E."/>
            <person name="De Bivort B.L."/>
            <person name="Kasson M.T."/>
            <person name="De Fine Licht H.H."/>
            <person name="Stajich J.E."/>
        </authorList>
    </citation>
    <scope>NUCLEOTIDE SEQUENCE</scope>
    <source>
        <strain evidence="1">Berkeley</strain>
    </source>
</reference>
<organism evidence="1 2">
    <name type="scientific">Entomophthora muscae</name>
    <dbReference type="NCBI Taxonomy" id="34485"/>
    <lineage>
        <taxon>Eukaryota</taxon>
        <taxon>Fungi</taxon>
        <taxon>Fungi incertae sedis</taxon>
        <taxon>Zoopagomycota</taxon>
        <taxon>Entomophthoromycotina</taxon>
        <taxon>Entomophthoromycetes</taxon>
        <taxon>Entomophthorales</taxon>
        <taxon>Entomophthoraceae</taxon>
        <taxon>Entomophthora</taxon>
    </lineage>
</organism>
<comment type="caution">
    <text evidence="1">The sequence shown here is derived from an EMBL/GenBank/DDBJ whole genome shotgun (WGS) entry which is preliminary data.</text>
</comment>
<sequence>MAMCIHPRVGAELAIRFTVYPDLAINTTELYPRQTVAERVSVSKALGGRRVESASGGWLIKHDTHLQLNGLAEAVHLAYAQHHGLALSPDHIYIAIMQGLAIHINMNPEKHKQLLGLGRLAPGQKESLDVGRDQFILDKFDNDWQGIFPELQHKMATKIDRPLYNLLSTNFSTSTPLSQTIGALTITNAFKAYFEYSVTTMCGIPEIALMGTRQDWALLRQSTADLLSKFDGLDYWLRELLPVLDEFIHTSNNKRNVEFWSNIYKPAGGSGGPYIRGWINSLFPYIQTGAGFTQNPHMAWKGESDPFSGLQYNQIPLGFTDTPFTWNYFGQKFNVSFVGGFLGVEKGPFPNYVAPTLAWSILYNKH</sequence>
<protein>
    <submittedName>
        <fullName evidence="1">Uncharacterized protein</fullName>
    </submittedName>
</protein>
<proteinExistence type="predicted"/>
<dbReference type="Proteomes" id="UP001165960">
    <property type="component" value="Unassembled WGS sequence"/>
</dbReference>
<accession>A0ACC2U3F5</accession>
<gene>
    <name evidence="1" type="ORF">DSO57_1013667</name>
</gene>
<evidence type="ECO:0000313" key="2">
    <source>
        <dbReference type="Proteomes" id="UP001165960"/>
    </source>
</evidence>
<name>A0ACC2U3F5_9FUNG</name>
<dbReference type="EMBL" id="QTSX02001471">
    <property type="protein sequence ID" value="KAJ9081535.1"/>
    <property type="molecule type" value="Genomic_DNA"/>
</dbReference>
<evidence type="ECO:0000313" key="1">
    <source>
        <dbReference type="EMBL" id="KAJ9081535.1"/>
    </source>
</evidence>
<keyword evidence="2" id="KW-1185">Reference proteome</keyword>